<keyword evidence="3" id="KW-1185">Reference proteome</keyword>
<feature type="chain" id="PRO_5045720055" description="Outer membrane beta-barrel protein" evidence="1">
    <location>
        <begin position="24"/>
        <end position="274"/>
    </location>
</feature>
<evidence type="ECO:0000313" key="3">
    <source>
        <dbReference type="Proteomes" id="UP001202180"/>
    </source>
</evidence>
<feature type="signal peptide" evidence="1">
    <location>
        <begin position="1"/>
        <end position="23"/>
    </location>
</feature>
<accession>A0ABT0HF60</accession>
<proteinExistence type="predicted"/>
<dbReference type="Proteomes" id="UP001202180">
    <property type="component" value="Unassembled WGS sequence"/>
</dbReference>
<comment type="caution">
    <text evidence="2">The sequence shown here is derived from an EMBL/GenBank/DDBJ whole genome shotgun (WGS) entry which is preliminary data.</text>
</comment>
<keyword evidence="1" id="KW-0732">Signal</keyword>
<gene>
    <name evidence="2" type="ORF">M0L20_00220</name>
</gene>
<evidence type="ECO:0008006" key="4">
    <source>
        <dbReference type="Google" id="ProtNLM"/>
    </source>
</evidence>
<organism evidence="2 3">
    <name type="scientific">Spirosoma liriopis</name>
    <dbReference type="NCBI Taxonomy" id="2937440"/>
    <lineage>
        <taxon>Bacteria</taxon>
        <taxon>Pseudomonadati</taxon>
        <taxon>Bacteroidota</taxon>
        <taxon>Cytophagia</taxon>
        <taxon>Cytophagales</taxon>
        <taxon>Cytophagaceae</taxon>
        <taxon>Spirosoma</taxon>
    </lineage>
</organism>
<dbReference type="EMBL" id="JALPRF010000001">
    <property type="protein sequence ID" value="MCK8490250.1"/>
    <property type="molecule type" value="Genomic_DNA"/>
</dbReference>
<sequence length="274" mass="30530">MHTFHKLFFILSFTTSLVSPASAQTYRNTIGLSLGTFRLRMLDQQASVLEYTGRALPLVGLTYRHQSERARFNLRLSGGVGEMNPTRFGARTYTTPTGDGNEFSYQISSTMYAFNLEADYLRRIGPVEPTKLSTWVGGSLRESVWYADEVGNFPWLVNTATLSPVVQTDYAFQPNHSLSLRLDMAVLGLITRAIWAGYPKSTDDSNVAAYFKQGTRPTAVGKLGHVNVQFGYSYRLSPRMSVGATYRARYVSYPVPRPVRAVSSSVSLEGEVNF</sequence>
<protein>
    <recommendedName>
        <fullName evidence="4">Outer membrane beta-barrel protein</fullName>
    </recommendedName>
</protein>
<evidence type="ECO:0000313" key="2">
    <source>
        <dbReference type="EMBL" id="MCK8490250.1"/>
    </source>
</evidence>
<evidence type="ECO:0000256" key="1">
    <source>
        <dbReference type="SAM" id="SignalP"/>
    </source>
</evidence>
<name>A0ABT0HF60_9BACT</name>
<reference evidence="2 3" key="1">
    <citation type="submission" date="2022-04" db="EMBL/GenBank/DDBJ databases">
        <title>Spirosoma sp. strain RP8 genome sequencing and assembly.</title>
        <authorList>
            <person name="Jung Y."/>
        </authorList>
    </citation>
    <scope>NUCLEOTIDE SEQUENCE [LARGE SCALE GENOMIC DNA]</scope>
    <source>
        <strain evidence="2 3">RP8</strain>
    </source>
</reference>
<dbReference type="RefSeq" id="WP_248475127.1">
    <property type="nucleotide sequence ID" value="NZ_JALPRF010000001.1"/>
</dbReference>